<evidence type="ECO:0000259" key="2">
    <source>
        <dbReference type="PROSITE" id="PS50937"/>
    </source>
</evidence>
<dbReference type="RefSeq" id="WP_012801640.1">
    <property type="nucleotide sequence ID" value="NC_013169.1"/>
</dbReference>
<feature type="domain" description="HTH merR-type" evidence="2">
    <location>
        <begin position="1"/>
        <end position="50"/>
    </location>
</feature>
<protein>
    <submittedName>
        <fullName evidence="3">Predicted transcriptional regulator</fullName>
    </submittedName>
</protein>
<dbReference type="CDD" id="cd00592">
    <property type="entry name" value="HTH_MerR-like"/>
    <property type="match status" value="1"/>
</dbReference>
<dbReference type="Pfam" id="PF13411">
    <property type="entry name" value="MerR_1"/>
    <property type="match status" value="1"/>
</dbReference>
<accession>C7NIZ6</accession>
<dbReference type="eggNOG" id="COG0789">
    <property type="taxonomic scope" value="Bacteria"/>
</dbReference>
<dbReference type="GO" id="GO:0003677">
    <property type="term" value="F:DNA binding"/>
    <property type="evidence" value="ECO:0007669"/>
    <property type="project" value="InterPro"/>
</dbReference>
<sequence>MWERESLIAPGRDKFGYRVYHDADVQAAIVVQTLRGAGLGIPRVREVMAGAKRGSGVQDLMRALNQRENELRVQKRRAARGVSSVHRYLEMSQPSPAGSGCGCD</sequence>
<dbReference type="InterPro" id="IPR000551">
    <property type="entry name" value="MerR-type_HTH_dom"/>
</dbReference>
<dbReference type="GO" id="GO:0006355">
    <property type="term" value="P:regulation of DNA-templated transcription"/>
    <property type="evidence" value="ECO:0007669"/>
    <property type="project" value="InterPro"/>
</dbReference>
<evidence type="ECO:0000256" key="1">
    <source>
        <dbReference type="SAM" id="MobiDB-lite"/>
    </source>
</evidence>
<feature type="region of interest" description="Disordered" evidence="1">
    <location>
        <begin position="84"/>
        <end position="104"/>
    </location>
</feature>
<organism evidence="3 4">
    <name type="scientific">Kytococcus sedentarius (strain ATCC 14392 / DSM 20547 / JCM 11482 / CCUG 33030 / NBRC 15357 / NCTC 11040 / CCM 314 / 541)</name>
    <name type="common">Micrococcus sedentarius</name>
    <dbReference type="NCBI Taxonomy" id="478801"/>
    <lineage>
        <taxon>Bacteria</taxon>
        <taxon>Bacillati</taxon>
        <taxon>Actinomycetota</taxon>
        <taxon>Actinomycetes</taxon>
        <taxon>Micrococcales</taxon>
        <taxon>Kytococcaceae</taxon>
        <taxon>Kytococcus</taxon>
    </lineage>
</organism>
<keyword evidence="4" id="KW-1185">Reference proteome</keyword>
<dbReference type="AlphaFoldDB" id="C7NIZ6"/>
<dbReference type="HOGENOM" id="CLU_2246447_0_0_11"/>
<dbReference type="SUPFAM" id="SSF46955">
    <property type="entry name" value="Putative DNA-binding domain"/>
    <property type="match status" value="1"/>
</dbReference>
<dbReference type="Proteomes" id="UP000006666">
    <property type="component" value="Chromosome"/>
</dbReference>
<dbReference type="EMBL" id="CP001686">
    <property type="protein sequence ID" value="ACV05221.1"/>
    <property type="molecule type" value="Genomic_DNA"/>
</dbReference>
<dbReference type="InterPro" id="IPR009061">
    <property type="entry name" value="DNA-bd_dom_put_sf"/>
</dbReference>
<name>C7NIZ6_KYTSD</name>
<reference evidence="3 4" key="1">
    <citation type="journal article" date="2009" name="Stand. Genomic Sci.">
        <title>Complete genome sequence of Kytococcus sedentarius type strain (541).</title>
        <authorList>
            <person name="Sims D."/>
            <person name="Brettin T."/>
            <person name="Detter J.C."/>
            <person name="Han C."/>
            <person name="Lapidus A."/>
            <person name="Copeland A."/>
            <person name="Glavina Del Rio T."/>
            <person name="Nolan M."/>
            <person name="Chen F."/>
            <person name="Lucas S."/>
            <person name="Tice H."/>
            <person name="Cheng J.F."/>
            <person name="Bruce D."/>
            <person name="Goodwin L."/>
            <person name="Pitluck S."/>
            <person name="Ovchinnikova G."/>
            <person name="Pati A."/>
            <person name="Ivanova N."/>
            <person name="Mavrommatis K."/>
            <person name="Chen A."/>
            <person name="Palaniappan K."/>
            <person name="D'haeseleer P."/>
            <person name="Chain P."/>
            <person name="Bristow J."/>
            <person name="Eisen J.A."/>
            <person name="Markowitz V."/>
            <person name="Hugenholtz P."/>
            <person name="Schneider S."/>
            <person name="Goker M."/>
            <person name="Pukall R."/>
            <person name="Kyrpides N.C."/>
            <person name="Klenk H.P."/>
        </authorList>
    </citation>
    <scope>NUCLEOTIDE SEQUENCE [LARGE SCALE GENOMIC DNA]</scope>
    <source>
        <strain evidence="4">ATCC 14392 / DSM 20547 / JCM 11482 / CCUG 33030 / NBRC 15357 / NCTC 11040 / CCM 314 / 541</strain>
    </source>
</reference>
<proteinExistence type="predicted"/>
<dbReference type="Gene3D" id="1.10.1660.10">
    <property type="match status" value="1"/>
</dbReference>
<evidence type="ECO:0000313" key="3">
    <source>
        <dbReference type="EMBL" id="ACV05221.1"/>
    </source>
</evidence>
<dbReference type="PROSITE" id="PS50937">
    <property type="entry name" value="HTH_MERR_2"/>
    <property type="match status" value="1"/>
</dbReference>
<evidence type="ECO:0000313" key="4">
    <source>
        <dbReference type="Proteomes" id="UP000006666"/>
    </source>
</evidence>
<gene>
    <name evidence="3" type="ordered locus">Ksed_01300</name>
</gene>
<dbReference type="STRING" id="478801.Ksed_01300"/>
<dbReference type="KEGG" id="kse:Ksed_01300"/>